<sequence length="67" mass="7603">LGAATVTKTITAETKIPKRSSTNIHKAQNNVLYPYDENWIKKEEDPTTTSVRQRLVILVQKILLPQV</sequence>
<dbReference type="Proteomes" id="UP000789405">
    <property type="component" value="Unassembled WGS sequence"/>
</dbReference>
<organism evidence="1 2">
    <name type="scientific">Dentiscutata erythropus</name>
    <dbReference type="NCBI Taxonomy" id="1348616"/>
    <lineage>
        <taxon>Eukaryota</taxon>
        <taxon>Fungi</taxon>
        <taxon>Fungi incertae sedis</taxon>
        <taxon>Mucoromycota</taxon>
        <taxon>Glomeromycotina</taxon>
        <taxon>Glomeromycetes</taxon>
        <taxon>Diversisporales</taxon>
        <taxon>Gigasporaceae</taxon>
        <taxon>Dentiscutata</taxon>
    </lineage>
</organism>
<comment type="caution">
    <text evidence="1">The sequence shown here is derived from an EMBL/GenBank/DDBJ whole genome shotgun (WGS) entry which is preliminary data.</text>
</comment>
<keyword evidence="2" id="KW-1185">Reference proteome</keyword>
<proteinExistence type="predicted"/>
<feature type="non-terminal residue" evidence="1">
    <location>
        <position position="1"/>
    </location>
</feature>
<reference evidence="1" key="1">
    <citation type="submission" date="2021-06" db="EMBL/GenBank/DDBJ databases">
        <authorList>
            <person name="Kallberg Y."/>
            <person name="Tangrot J."/>
            <person name="Rosling A."/>
        </authorList>
    </citation>
    <scope>NUCLEOTIDE SEQUENCE</scope>
    <source>
        <strain evidence="1">MA453B</strain>
    </source>
</reference>
<name>A0A9N9K8B5_9GLOM</name>
<evidence type="ECO:0000313" key="2">
    <source>
        <dbReference type="Proteomes" id="UP000789405"/>
    </source>
</evidence>
<dbReference type="AlphaFoldDB" id="A0A9N9K8B5"/>
<evidence type="ECO:0000313" key="1">
    <source>
        <dbReference type="EMBL" id="CAG8813137.1"/>
    </source>
</evidence>
<dbReference type="EMBL" id="CAJVPY010049715">
    <property type="protein sequence ID" value="CAG8813137.1"/>
    <property type="molecule type" value="Genomic_DNA"/>
</dbReference>
<protein>
    <submittedName>
        <fullName evidence="1">16593_t:CDS:1</fullName>
    </submittedName>
</protein>
<accession>A0A9N9K8B5</accession>
<gene>
    <name evidence="1" type="ORF">DERYTH_LOCUS25747</name>
</gene>